<dbReference type="SUPFAM" id="SSF55486">
    <property type="entry name" value="Metalloproteases ('zincins'), catalytic domain"/>
    <property type="match status" value="1"/>
</dbReference>
<organism evidence="11 12">
    <name type="scientific">Cyprinus carpio</name>
    <name type="common">Common carp</name>
    <dbReference type="NCBI Taxonomy" id="7962"/>
    <lineage>
        <taxon>Eukaryota</taxon>
        <taxon>Metazoa</taxon>
        <taxon>Chordata</taxon>
        <taxon>Craniata</taxon>
        <taxon>Vertebrata</taxon>
        <taxon>Euteleostomi</taxon>
        <taxon>Actinopterygii</taxon>
        <taxon>Neopterygii</taxon>
        <taxon>Teleostei</taxon>
        <taxon>Ostariophysi</taxon>
        <taxon>Cypriniformes</taxon>
        <taxon>Cyprinidae</taxon>
        <taxon>Cyprininae</taxon>
        <taxon>Cyprinus</taxon>
    </lineage>
</organism>
<name>A0A8C1IPB2_CYPCA</name>
<evidence type="ECO:0000256" key="5">
    <source>
        <dbReference type="ARBA" id="ARBA00022833"/>
    </source>
</evidence>
<evidence type="ECO:0000313" key="11">
    <source>
        <dbReference type="Ensembl" id="ENSCCRP00010020615.1"/>
    </source>
</evidence>
<feature type="active site" evidence="8">
    <location>
        <position position="274"/>
    </location>
</feature>
<keyword evidence="1 8" id="KW-0645">Protease</keyword>
<keyword evidence="12" id="KW-1185">Reference proteome</keyword>
<keyword evidence="7" id="KW-1015">Disulfide bond</keyword>
<dbReference type="CDD" id="cd04283">
    <property type="entry name" value="ZnMc_hatching_enzyme"/>
    <property type="match status" value="1"/>
</dbReference>
<evidence type="ECO:0000256" key="2">
    <source>
        <dbReference type="ARBA" id="ARBA00022723"/>
    </source>
</evidence>
<protein>
    <recommendedName>
        <fullName evidence="9">Metalloendopeptidase</fullName>
        <ecNumber evidence="9">3.4.24.-</ecNumber>
    </recommendedName>
</protein>
<dbReference type="GO" id="GO:0004222">
    <property type="term" value="F:metalloendopeptidase activity"/>
    <property type="evidence" value="ECO:0007669"/>
    <property type="project" value="UniProtKB-UniRule"/>
</dbReference>
<dbReference type="InterPro" id="IPR006026">
    <property type="entry name" value="Peptidase_Metallo"/>
</dbReference>
<comment type="caution">
    <text evidence="8">Lacks conserved residue(s) required for the propagation of feature annotation.</text>
</comment>
<evidence type="ECO:0000256" key="6">
    <source>
        <dbReference type="ARBA" id="ARBA00023049"/>
    </source>
</evidence>
<evidence type="ECO:0000256" key="8">
    <source>
        <dbReference type="PROSITE-ProRule" id="PRU01211"/>
    </source>
</evidence>
<proteinExistence type="predicted"/>
<accession>A0A8C1IPB2</accession>
<dbReference type="InterPro" id="IPR034039">
    <property type="entry name" value="ZnMP_hatching_enz"/>
</dbReference>
<reference evidence="11" key="1">
    <citation type="submission" date="2025-08" db="UniProtKB">
        <authorList>
            <consortium name="Ensembl"/>
        </authorList>
    </citation>
    <scope>IDENTIFICATION</scope>
</reference>
<keyword evidence="5 8" id="KW-0862">Zinc</keyword>
<dbReference type="AlphaFoldDB" id="A0A8C1IPB2"/>
<feature type="binding site" evidence="8">
    <location>
        <position position="277"/>
    </location>
    <ligand>
        <name>Zn(2+)</name>
        <dbReference type="ChEBI" id="CHEBI:29105"/>
        <note>catalytic</note>
    </ligand>
</feature>
<evidence type="ECO:0000256" key="9">
    <source>
        <dbReference type="RuleBase" id="RU361183"/>
    </source>
</evidence>
<dbReference type="InterPro" id="IPR001506">
    <property type="entry name" value="Peptidase_M12A"/>
</dbReference>
<dbReference type="Ensembl" id="ENSCCRT00010022559.1">
    <property type="protein sequence ID" value="ENSCCRP00010020615.1"/>
    <property type="gene ID" value="ENSCCRG00010008926.1"/>
</dbReference>
<dbReference type="GO" id="GO:0008270">
    <property type="term" value="F:zinc ion binding"/>
    <property type="evidence" value="ECO:0007669"/>
    <property type="project" value="UniProtKB-UniRule"/>
</dbReference>
<dbReference type="PANTHER" id="PTHR10127">
    <property type="entry name" value="DISCOIDIN, CUB, EGF, LAMININ , AND ZINC METALLOPROTEASE DOMAIN CONTAINING"/>
    <property type="match status" value="1"/>
</dbReference>
<dbReference type="SMART" id="SM00235">
    <property type="entry name" value="ZnMc"/>
    <property type="match status" value="1"/>
</dbReference>
<dbReference type="Pfam" id="PF01400">
    <property type="entry name" value="Astacin"/>
    <property type="match status" value="1"/>
</dbReference>
<evidence type="ECO:0000256" key="1">
    <source>
        <dbReference type="ARBA" id="ARBA00022670"/>
    </source>
</evidence>
<evidence type="ECO:0000256" key="3">
    <source>
        <dbReference type="ARBA" id="ARBA00022729"/>
    </source>
</evidence>
<evidence type="ECO:0000256" key="7">
    <source>
        <dbReference type="ARBA" id="ARBA00023157"/>
    </source>
</evidence>
<evidence type="ECO:0000256" key="4">
    <source>
        <dbReference type="ARBA" id="ARBA00022801"/>
    </source>
</evidence>
<dbReference type="GO" id="GO:0006508">
    <property type="term" value="P:proteolysis"/>
    <property type="evidence" value="ECO:0007669"/>
    <property type="project" value="UniProtKB-KW"/>
</dbReference>
<dbReference type="Gene3D" id="3.40.390.10">
    <property type="entry name" value="Collagenase (Catalytic Domain)"/>
    <property type="match status" value="1"/>
</dbReference>
<dbReference type="PANTHER" id="PTHR10127:SF779">
    <property type="entry name" value="METALLOENDOPEPTIDASE"/>
    <property type="match status" value="1"/>
</dbReference>
<keyword evidence="3" id="KW-0732">Signal</keyword>
<comment type="cofactor">
    <cofactor evidence="8 9">
        <name>Zn(2+)</name>
        <dbReference type="ChEBI" id="CHEBI:29105"/>
    </cofactor>
    <text evidence="8 9">Binds 1 zinc ion per subunit.</text>
</comment>
<dbReference type="EC" id="3.4.24.-" evidence="9"/>
<dbReference type="Proteomes" id="UP000694427">
    <property type="component" value="Unplaced"/>
</dbReference>
<dbReference type="InterPro" id="IPR024079">
    <property type="entry name" value="MetalloPept_cat_dom_sf"/>
</dbReference>
<keyword evidence="6 8" id="KW-0482">Metalloprotease</keyword>
<reference evidence="11" key="2">
    <citation type="submission" date="2025-09" db="UniProtKB">
        <authorList>
            <consortium name="Ensembl"/>
        </authorList>
    </citation>
    <scope>IDENTIFICATION</scope>
</reference>
<feature type="binding site" evidence="8">
    <location>
        <position position="273"/>
    </location>
    <ligand>
        <name>Zn(2+)</name>
        <dbReference type="ChEBI" id="CHEBI:29105"/>
        <note>catalytic</note>
    </ligand>
</feature>
<dbReference type="PRINTS" id="PR00480">
    <property type="entry name" value="ASTACIN"/>
</dbReference>
<dbReference type="PROSITE" id="PS51864">
    <property type="entry name" value="ASTACIN"/>
    <property type="match status" value="1"/>
</dbReference>
<evidence type="ECO:0000259" key="10">
    <source>
        <dbReference type="PROSITE" id="PS51864"/>
    </source>
</evidence>
<keyword evidence="4 8" id="KW-0378">Hydrolase</keyword>
<evidence type="ECO:0000313" key="12">
    <source>
        <dbReference type="Proteomes" id="UP000694427"/>
    </source>
</evidence>
<sequence>MVLSHADESETLQRTLQLSSAVDISAIISPYSRDCCLNSCHGVPWWPRVPYAAAYIAYWVGHCGSGFMKAGLQHRKKEVKALRGLYNSQLCLIHEKALIMYLLVVVISLLLSSVPARSRPVEDFNEKIFWKSGNITEKNDMPVPNLIETNQNAGQGMDGPLITFGDIAVPTGFQNADPCTARRCKWRKSRNGLVYVPYKISNQYSPDEIKVIKQGLNSFTGISCIRFVPHNGQRDFLNIKSDSGCYSYLGRQGGGQVVSLQRRGCVYDYIVQHELLHALGFHHEQNRSDRDKHIKILFQNIIPQQEHNFKKRKTNNLGTPYDYNSVMHYSRFAFSKNNEPTMIPIPNRNVVIGEARKMSPNDILRINKLYCR</sequence>
<dbReference type="FunFam" id="3.40.390.10:FF:000038">
    <property type="entry name" value="Metalloendopeptidase"/>
    <property type="match status" value="1"/>
</dbReference>
<feature type="domain" description="Peptidase M12A" evidence="10">
    <location>
        <begin position="175"/>
        <end position="372"/>
    </location>
</feature>
<keyword evidence="2 8" id="KW-0479">Metal-binding</keyword>
<feature type="binding site" evidence="8">
    <location>
        <position position="283"/>
    </location>
    <ligand>
        <name>Zn(2+)</name>
        <dbReference type="ChEBI" id="CHEBI:29105"/>
        <note>catalytic</note>
    </ligand>
</feature>